<sequence length="487" mass="51785">MCRQSLAVGHPTCVLLLHLAPQRHDRVRPCVVCGFRDATARTGRSSQPAGTAPGIPARRRVRQRSGGVFRVVDVAADDPVQIAPAHHDAEGDASFIDGGITILTCRVIADPGDTVWQGGIDAHGSEKRASVPGSRVVTPQQHAEANRTQERHDDVADASLPGAVCDEADSDRQKGGGGVRSNAEKLCLSRFISYSLTLVNVSICLGIFGRYAHHFINDRRHKQRKRVQRPVHTPVDHTGSVGFPVAQNLPEICPSELLRLDARLVIDGKAMDDLPPFGLGQELGILGEVGHDPEGNHADDDRGESLDDEDPGPTALPTDTAHIGNGGREQSAKAASQRGGGEEDGDADTQLGSLVPAGHDVAHAGEEAGLCETKEKARGDQTGCVVHQTHAGHTDALESSVSNQPSAGKDAYPNDHNGGNKHSGGEFLEQDIADRLEEGVRDKEDTERGIVLAIAHVEVLLQVIELGIADICAIEEAISYNQVRSDS</sequence>
<gene>
    <name evidence="2" type="ORF">T310_3648</name>
</gene>
<dbReference type="GeneID" id="25315997"/>
<evidence type="ECO:0000313" key="3">
    <source>
        <dbReference type="Proteomes" id="UP000053958"/>
    </source>
</evidence>
<dbReference type="EMBL" id="LASV01000144">
    <property type="protein sequence ID" value="KKA22318.1"/>
    <property type="molecule type" value="Genomic_DNA"/>
</dbReference>
<feature type="compositionally biased region" description="Basic and acidic residues" evidence="1">
    <location>
        <begin position="144"/>
        <end position="155"/>
    </location>
</feature>
<proteinExistence type="predicted"/>
<comment type="caution">
    <text evidence="2">The sequence shown here is derived from an EMBL/GenBank/DDBJ whole genome shotgun (WGS) entry which is preliminary data.</text>
</comment>
<dbReference type="RefSeq" id="XP_013328930.1">
    <property type="nucleotide sequence ID" value="XM_013473476.1"/>
</dbReference>
<dbReference type="Proteomes" id="UP000053958">
    <property type="component" value="Unassembled WGS sequence"/>
</dbReference>
<accession>A0A0F4YXH8</accession>
<protein>
    <submittedName>
        <fullName evidence="2">Uncharacterized protein</fullName>
    </submittedName>
</protein>
<evidence type="ECO:0000313" key="2">
    <source>
        <dbReference type="EMBL" id="KKA22318.1"/>
    </source>
</evidence>
<evidence type="ECO:0000256" key="1">
    <source>
        <dbReference type="SAM" id="MobiDB-lite"/>
    </source>
</evidence>
<feature type="region of interest" description="Disordered" evidence="1">
    <location>
        <begin position="123"/>
        <end position="155"/>
    </location>
</feature>
<feature type="region of interest" description="Disordered" evidence="1">
    <location>
        <begin position="284"/>
        <end position="353"/>
    </location>
</feature>
<feature type="compositionally biased region" description="Basic and acidic residues" evidence="1">
    <location>
        <begin position="289"/>
        <end position="305"/>
    </location>
</feature>
<feature type="compositionally biased region" description="Polar residues" evidence="1">
    <location>
        <begin position="397"/>
        <end position="406"/>
    </location>
</feature>
<reference evidence="2 3" key="1">
    <citation type="submission" date="2015-04" db="EMBL/GenBank/DDBJ databases">
        <authorList>
            <person name="Heijne W.H."/>
            <person name="Fedorova N.D."/>
            <person name="Nierman W.C."/>
            <person name="Vollebregt A.W."/>
            <person name="Zhao Z."/>
            <person name="Wu L."/>
            <person name="Kumar M."/>
            <person name="Stam H."/>
            <person name="van den Berg M.A."/>
            <person name="Pel H.J."/>
        </authorList>
    </citation>
    <scope>NUCLEOTIDE SEQUENCE [LARGE SCALE GENOMIC DNA]</scope>
    <source>
        <strain evidence="2 3">CBS 393.64</strain>
    </source>
</reference>
<feature type="region of interest" description="Disordered" evidence="1">
    <location>
        <begin position="393"/>
        <end position="427"/>
    </location>
</feature>
<organism evidence="2 3">
    <name type="scientific">Rasamsonia emersonii (strain ATCC 16479 / CBS 393.64 / IMI 116815)</name>
    <dbReference type="NCBI Taxonomy" id="1408163"/>
    <lineage>
        <taxon>Eukaryota</taxon>
        <taxon>Fungi</taxon>
        <taxon>Dikarya</taxon>
        <taxon>Ascomycota</taxon>
        <taxon>Pezizomycotina</taxon>
        <taxon>Eurotiomycetes</taxon>
        <taxon>Eurotiomycetidae</taxon>
        <taxon>Eurotiales</taxon>
        <taxon>Trichocomaceae</taxon>
        <taxon>Rasamsonia</taxon>
    </lineage>
</organism>
<keyword evidence="3" id="KW-1185">Reference proteome</keyword>
<dbReference type="AlphaFoldDB" id="A0A0F4YXH8"/>
<name>A0A0F4YXH8_RASE3</name>
<dbReference type="OrthoDB" id="10658532at2759"/>